<evidence type="ECO:0000256" key="3">
    <source>
        <dbReference type="ARBA" id="ARBA00022729"/>
    </source>
</evidence>
<evidence type="ECO:0000256" key="4">
    <source>
        <dbReference type="SAM" id="MobiDB-lite"/>
    </source>
</evidence>
<evidence type="ECO:0000256" key="1">
    <source>
        <dbReference type="ARBA" id="ARBA00004613"/>
    </source>
</evidence>
<dbReference type="PANTHER" id="PTHR15427:SF50">
    <property type="entry name" value="COMPLEMENT C1Q TUMOR NECROSIS FACTOR-RELATED PROTEIN 2-LIKE"/>
    <property type="match status" value="1"/>
</dbReference>
<protein>
    <submittedName>
        <fullName evidence="8">Complement C1q tumor necrosis factor-related protein 3-like</fullName>
    </submittedName>
</protein>
<evidence type="ECO:0000256" key="2">
    <source>
        <dbReference type="ARBA" id="ARBA00022525"/>
    </source>
</evidence>
<dbReference type="GeneID" id="109484282"/>
<gene>
    <name evidence="8" type="primary">LOC109484282</name>
</gene>
<dbReference type="SUPFAM" id="SSF49842">
    <property type="entry name" value="TNF-like"/>
    <property type="match status" value="1"/>
</dbReference>
<proteinExistence type="predicted"/>
<evidence type="ECO:0000259" key="6">
    <source>
        <dbReference type="PROSITE" id="PS50871"/>
    </source>
</evidence>
<feature type="region of interest" description="Disordered" evidence="4">
    <location>
        <begin position="64"/>
        <end position="103"/>
    </location>
</feature>
<keyword evidence="2" id="KW-0964">Secreted</keyword>
<evidence type="ECO:0000313" key="7">
    <source>
        <dbReference type="Proteomes" id="UP000515135"/>
    </source>
</evidence>
<dbReference type="Gene3D" id="2.60.120.40">
    <property type="match status" value="1"/>
</dbReference>
<reference evidence="8" key="1">
    <citation type="submission" date="2025-08" db="UniProtKB">
        <authorList>
            <consortium name="RefSeq"/>
        </authorList>
    </citation>
    <scope>IDENTIFICATION</scope>
    <source>
        <tissue evidence="8">Gonad</tissue>
    </source>
</reference>
<dbReference type="PROSITE" id="PS50871">
    <property type="entry name" value="C1Q"/>
    <property type="match status" value="1"/>
</dbReference>
<keyword evidence="7" id="KW-1185">Reference proteome</keyword>
<dbReference type="SMART" id="SM00110">
    <property type="entry name" value="C1Q"/>
    <property type="match status" value="1"/>
</dbReference>
<name>A0A6P5AA61_BRABE</name>
<dbReference type="AlphaFoldDB" id="A0A6P5AA61"/>
<feature type="chain" id="PRO_5028025943" evidence="5">
    <location>
        <begin position="29"/>
        <end position="257"/>
    </location>
</feature>
<dbReference type="OrthoDB" id="6154955at2759"/>
<dbReference type="PANTHER" id="PTHR15427">
    <property type="entry name" value="EMILIN ELASTIN MICROFIBRIL INTERFACE-LOCATED PROTEIN ELASTIN MICROFIBRIL INTERFACER"/>
    <property type="match status" value="1"/>
</dbReference>
<dbReference type="Pfam" id="PF01391">
    <property type="entry name" value="Collagen"/>
    <property type="match status" value="1"/>
</dbReference>
<dbReference type="Pfam" id="PF00386">
    <property type="entry name" value="C1q"/>
    <property type="match status" value="1"/>
</dbReference>
<dbReference type="InterPro" id="IPR008160">
    <property type="entry name" value="Collagen"/>
</dbReference>
<feature type="signal peptide" evidence="5">
    <location>
        <begin position="1"/>
        <end position="28"/>
    </location>
</feature>
<dbReference type="InterPro" id="IPR050392">
    <property type="entry name" value="Collagen/C1q_domain"/>
</dbReference>
<dbReference type="InterPro" id="IPR001073">
    <property type="entry name" value="C1q_dom"/>
</dbReference>
<organism evidence="7 8">
    <name type="scientific">Branchiostoma belcheri</name>
    <name type="common">Amphioxus</name>
    <dbReference type="NCBI Taxonomy" id="7741"/>
    <lineage>
        <taxon>Eukaryota</taxon>
        <taxon>Metazoa</taxon>
        <taxon>Chordata</taxon>
        <taxon>Cephalochordata</taxon>
        <taxon>Leptocardii</taxon>
        <taxon>Amphioxiformes</taxon>
        <taxon>Branchiostomatidae</taxon>
        <taxon>Branchiostoma</taxon>
    </lineage>
</organism>
<dbReference type="RefSeq" id="XP_019643099.1">
    <property type="nucleotide sequence ID" value="XM_019787540.1"/>
</dbReference>
<feature type="domain" description="C1q" evidence="6">
    <location>
        <begin position="113"/>
        <end position="255"/>
    </location>
</feature>
<keyword evidence="3 5" id="KW-0732">Signal</keyword>
<accession>A0A6P5AA61</accession>
<feature type="compositionally biased region" description="Low complexity" evidence="4">
    <location>
        <begin position="81"/>
        <end position="92"/>
    </location>
</feature>
<dbReference type="KEGG" id="bbel:109484282"/>
<dbReference type="GO" id="GO:0005576">
    <property type="term" value="C:extracellular region"/>
    <property type="evidence" value="ECO:0007669"/>
    <property type="project" value="UniProtKB-SubCell"/>
</dbReference>
<dbReference type="PRINTS" id="PR00007">
    <property type="entry name" value="COMPLEMNTC1Q"/>
</dbReference>
<sequence length="257" mass="27665">MVVRVRSSKLSVVIFSLLLALYVRSSFSRSVVEQSRTRRSPEEDFGTCSRQCNVTNVNNITVLAPQGTPGQKGHPGERGSRGMPGRRGIQGPPGVPGVPGPRGLKGAPGVGILPTMVVGFSVARSSGMDKSDADQPVVYDIVHTNIKKAYDVRTGKFVAPIGGLYFFSFTAMKGNDRSGCLLSLMRDTFQATGEHIVSVYNGPRGDYTSTCNSAVLTLEPGDEIWVRLGTGSQLFSDENNYVTFSGFLIQPMIMPKP</sequence>
<dbReference type="InterPro" id="IPR008983">
    <property type="entry name" value="Tumour_necrosis_fac-like_dom"/>
</dbReference>
<evidence type="ECO:0000313" key="8">
    <source>
        <dbReference type="RefSeq" id="XP_019643099.1"/>
    </source>
</evidence>
<evidence type="ECO:0000256" key="5">
    <source>
        <dbReference type="SAM" id="SignalP"/>
    </source>
</evidence>
<dbReference type="Proteomes" id="UP000515135">
    <property type="component" value="Unplaced"/>
</dbReference>
<comment type="subcellular location">
    <subcellularLocation>
        <location evidence="1">Secreted</location>
    </subcellularLocation>
</comment>